<dbReference type="AlphaFoldDB" id="A0A8C0WJQ6"/>
<organism evidence="1">
    <name type="scientific">Castor canadensis</name>
    <name type="common">American beaver</name>
    <dbReference type="NCBI Taxonomy" id="51338"/>
    <lineage>
        <taxon>Eukaryota</taxon>
        <taxon>Metazoa</taxon>
        <taxon>Chordata</taxon>
        <taxon>Craniata</taxon>
        <taxon>Vertebrata</taxon>
        <taxon>Euteleostomi</taxon>
        <taxon>Mammalia</taxon>
        <taxon>Eutheria</taxon>
        <taxon>Euarchontoglires</taxon>
        <taxon>Glires</taxon>
        <taxon>Rodentia</taxon>
        <taxon>Castorimorpha</taxon>
        <taxon>Castoridae</taxon>
        <taxon>Castor</taxon>
    </lineage>
</organism>
<reference evidence="1" key="1">
    <citation type="submission" date="2023-09" db="UniProtKB">
        <authorList>
            <consortium name="Ensembl"/>
        </authorList>
    </citation>
    <scope>IDENTIFICATION</scope>
</reference>
<proteinExistence type="predicted"/>
<name>A0A8C0WJQ6_CASCN</name>
<evidence type="ECO:0000313" key="1">
    <source>
        <dbReference type="Ensembl" id="ENSCCNP00000012031.1"/>
    </source>
</evidence>
<protein>
    <submittedName>
        <fullName evidence="1">Uncharacterized protein</fullName>
    </submittedName>
</protein>
<dbReference type="Ensembl" id="ENSCCNT00000015776.1">
    <property type="protein sequence ID" value="ENSCCNP00000012031.1"/>
    <property type="gene ID" value="ENSCCNG00000012505.1"/>
</dbReference>
<sequence>LGSDVTVVNTHAANNSHFLENRSYVVFNCWPQSQDCPVLASQILALQVCTTMTG</sequence>
<accession>A0A8C0WJQ6</accession>